<keyword evidence="2" id="KW-1185">Reference proteome</keyword>
<reference evidence="1 2" key="1">
    <citation type="submission" date="2021-12" db="EMBL/GenBank/DDBJ databases">
        <title>Discovery of the Pendulisporaceae a myxobacterial family with distinct sporulation behavior and unique specialized metabolism.</title>
        <authorList>
            <person name="Garcia R."/>
            <person name="Popoff A."/>
            <person name="Bader C.D."/>
            <person name="Loehr J."/>
            <person name="Walesch S."/>
            <person name="Walt C."/>
            <person name="Boldt J."/>
            <person name="Bunk B."/>
            <person name="Haeckl F.J.F.P.J."/>
            <person name="Gunesch A.P."/>
            <person name="Birkelbach J."/>
            <person name="Nuebel U."/>
            <person name="Pietschmann T."/>
            <person name="Bach T."/>
            <person name="Mueller R."/>
        </authorList>
    </citation>
    <scope>NUCLEOTIDE SEQUENCE [LARGE SCALE GENOMIC DNA]</scope>
    <source>
        <strain evidence="1 2">MSr12523</strain>
    </source>
</reference>
<evidence type="ECO:0000313" key="2">
    <source>
        <dbReference type="Proteomes" id="UP001379533"/>
    </source>
</evidence>
<accession>A0ABZ2JUH8</accession>
<evidence type="ECO:0000313" key="1">
    <source>
        <dbReference type="EMBL" id="WXA90120.1"/>
    </source>
</evidence>
<protein>
    <submittedName>
        <fullName evidence="1">Uncharacterized protein</fullName>
    </submittedName>
</protein>
<dbReference type="EMBL" id="CP089982">
    <property type="protein sequence ID" value="WXA90120.1"/>
    <property type="molecule type" value="Genomic_DNA"/>
</dbReference>
<organism evidence="1 2">
    <name type="scientific">Pendulispora brunnea</name>
    <dbReference type="NCBI Taxonomy" id="2905690"/>
    <lineage>
        <taxon>Bacteria</taxon>
        <taxon>Pseudomonadati</taxon>
        <taxon>Myxococcota</taxon>
        <taxon>Myxococcia</taxon>
        <taxon>Myxococcales</taxon>
        <taxon>Sorangiineae</taxon>
        <taxon>Pendulisporaceae</taxon>
        <taxon>Pendulispora</taxon>
    </lineage>
</organism>
<sequence>MIYTLEQATRVASQLEKLATYNVHQLAGQFPNLDFWLGEAIHALQIIDDYPRRFKLLRDAQERWVNEHGTIVSEYCPICGGKCEFGPMRPSPPTRTPSTELDAARRSVRDGAYHLLLRLHRVGWIDKERLMVECERVGTSVDLADLEPR</sequence>
<proteinExistence type="predicted"/>
<dbReference type="Proteomes" id="UP001379533">
    <property type="component" value="Chromosome"/>
</dbReference>
<dbReference type="RefSeq" id="WP_394840733.1">
    <property type="nucleotide sequence ID" value="NZ_CP089982.1"/>
</dbReference>
<name>A0ABZ2JUH8_9BACT</name>
<gene>
    <name evidence="1" type="ORF">LZC95_27125</name>
</gene>